<feature type="compositionally biased region" description="Low complexity" evidence="1">
    <location>
        <begin position="21"/>
        <end position="35"/>
    </location>
</feature>
<dbReference type="AlphaFoldDB" id="A0A437NCM1"/>
<dbReference type="PANTHER" id="PTHR30383">
    <property type="entry name" value="THIOESTERASE 1/PROTEASE 1/LYSOPHOSPHOLIPASE L1"/>
    <property type="match status" value="1"/>
</dbReference>
<reference evidence="3 4" key="1">
    <citation type="submission" date="2019-01" db="EMBL/GenBank/DDBJ databases">
        <authorList>
            <person name="Chen W.-M."/>
        </authorList>
    </citation>
    <scope>NUCLEOTIDE SEQUENCE [LARGE SCALE GENOMIC DNA]</scope>
    <source>
        <strain evidence="3 4">FSY-9</strain>
    </source>
</reference>
<accession>A0A437NCM1</accession>
<feature type="domain" description="SGNH hydrolase-type esterase" evidence="2">
    <location>
        <begin position="48"/>
        <end position="211"/>
    </location>
</feature>
<dbReference type="SUPFAM" id="SSF52266">
    <property type="entry name" value="SGNH hydrolase"/>
    <property type="match status" value="1"/>
</dbReference>
<dbReference type="InterPro" id="IPR051532">
    <property type="entry name" value="Ester_Hydrolysis_Enzymes"/>
</dbReference>
<evidence type="ECO:0000313" key="3">
    <source>
        <dbReference type="EMBL" id="RVU07552.1"/>
    </source>
</evidence>
<dbReference type="Proteomes" id="UP000282837">
    <property type="component" value="Unassembled WGS sequence"/>
</dbReference>
<evidence type="ECO:0000259" key="2">
    <source>
        <dbReference type="Pfam" id="PF13472"/>
    </source>
</evidence>
<name>A0A437NCM1_9SPHN</name>
<evidence type="ECO:0000256" key="1">
    <source>
        <dbReference type="SAM" id="MobiDB-lite"/>
    </source>
</evidence>
<keyword evidence="4" id="KW-1185">Reference proteome</keyword>
<protein>
    <submittedName>
        <fullName evidence="3">Arylesterase</fullName>
    </submittedName>
</protein>
<evidence type="ECO:0000313" key="4">
    <source>
        <dbReference type="Proteomes" id="UP000282837"/>
    </source>
</evidence>
<dbReference type="RefSeq" id="WP_127705030.1">
    <property type="nucleotide sequence ID" value="NZ_SACO01000001.1"/>
</dbReference>
<dbReference type="GO" id="GO:0004622">
    <property type="term" value="F:phosphatidylcholine lysophospholipase activity"/>
    <property type="evidence" value="ECO:0007669"/>
    <property type="project" value="TreeGrafter"/>
</dbReference>
<dbReference type="PROSITE" id="PS51257">
    <property type="entry name" value="PROKAR_LIPOPROTEIN"/>
    <property type="match status" value="1"/>
</dbReference>
<dbReference type="InterPro" id="IPR036514">
    <property type="entry name" value="SGNH_hydro_sf"/>
</dbReference>
<dbReference type="PANTHER" id="PTHR30383:SF24">
    <property type="entry name" value="THIOESTERASE 1_PROTEASE 1_LYSOPHOSPHOLIPASE L1"/>
    <property type="match status" value="1"/>
</dbReference>
<sequence>MRKWAALAGILALGGCGQGGQQEAKAPQQQASAAPAPAPQGPQVHIVALGDSLFAGYGLRAEEAYPVRLEAALRTHGVNASVVNAGVSGDTTEDGLARLQFTLSSQAQAPDMVLISLGGNDMLRGLPLDRTKANLDAILGELAKRHIKTVVMGMLAAPNMGPDYAKQFNAIFPALAKKHGAVLVPFFLKPIFGKPALQLPDHIHPTAQGVEAMVGATVDVVKP</sequence>
<dbReference type="CDD" id="cd01822">
    <property type="entry name" value="Lysophospholipase_L1_like"/>
    <property type="match status" value="1"/>
</dbReference>
<feature type="region of interest" description="Disordered" evidence="1">
    <location>
        <begin position="19"/>
        <end position="40"/>
    </location>
</feature>
<dbReference type="OrthoDB" id="9786188at2"/>
<organism evidence="3 4">
    <name type="scientific">Novosphingobium umbonatum</name>
    <dbReference type="NCBI Taxonomy" id="1908524"/>
    <lineage>
        <taxon>Bacteria</taxon>
        <taxon>Pseudomonadati</taxon>
        <taxon>Pseudomonadota</taxon>
        <taxon>Alphaproteobacteria</taxon>
        <taxon>Sphingomonadales</taxon>
        <taxon>Sphingomonadaceae</taxon>
        <taxon>Novosphingobium</taxon>
    </lineage>
</organism>
<dbReference type="EMBL" id="SACO01000001">
    <property type="protein sequence ID" value="RVU07552.1"/>
    <property type="molecule type" value="Genomic_DNA"/>
</dbReference>
<gene>
    <name evidence="3" type="ORF">EOE18_00185</name>
</gene>
<dbReference type="Gene3D" id="3.40.50.1110">
    <property type="entry name" value="SGNH hydrolase"/>
    <property type="match status" value="1"/>
</dbReference>
<dbReference type="InterPro" id="IPR013830">
    <property type="entry name" value="SGNH_hydro"/>
</dbReference>
<proteinExistence type="predicted"/>
<dbReference type="Pfam" id="PF13472">
    <property type="entry name" value="Lipase_GDSL_2"/>
    <property type="match status" value="1"/>
</dbReference>
<comment type="caution">
    <text evidence="3">The sequence shown here is derived from an EMBL/GenBank/DDBJ whole genome shotgun (WGS) entry which is preliminary data.</text>
</comment>